<organism evidence="1 2">
    <name type="scientific">Puccinia coronata f. sp. avenae</name>
    <dbReference type="NCBI Taxonomy" id="200324"/>
    <lineage>
        <taxon>Eukaryota</taxon>
        <taxon>Fungi</taxon>
        <taxon>Dikarya</taxon>
        <taxon>Basidiomycota</taxon>
        <taxon>Pucciniomycotina</taxon>
        <taxon>Pucciniomycetes</taxon>
        <taxon>Pucciniales</taxon>
        <taxon>Pucciniaceae</taxon>
        <taxon>Puccinia</taxon>
    </lineage>
</organism>
<dbReference type="InterPro" id="IPR014718">
    <property type="entry name" value="GH-type_carb-bd"/>
</dbReference>
<dbReference type="EMBL" id="PGCJ01000932">
    <property type="protein sequence ID" value="PLW14042.1"/>
    <property type="molecule type" value="Genomic_DNA"/>
</dbReference>
<evidence type="ECO:0008006" key="3">
    <source>
        <dbReference type="Google" id="ProtNLM"/>
    </source>
</evidence>
<dbReference type="PANTHER" id="PTHR10091">
    <property type="entry name" value="ALDOSE-1-EPIMERASE"/>
    <property type="match status" value="1"/>
</dbReference>
<protein>
    <recommendedName>
        <fullName evidence="3">Aldose 1-epimerase</fullName>
    </recommendedName>
</protein>
<dbReference type="InterPro" id="IPR008183">
    <property type="entry name" value="Aldose_1/G6P_1-epimerase"/>
</dbReference>
<dbReference type="GO" id="GO:0004034">
    <property type="term" value="F:aldose 1-epimerase activity"/>
    <property type="evidence" value="ECO:0007669"/>
    <property type="project" value="TreeGrafter"/>
</dbReference>
<dbReference type="GO" id="GO:0006006">
    <property type="term" value="P:glucose metabolic process"/>
    <property type="evidence" value="ECO:0007669"/>
    <property type="project" value="TreeGrafter"/>
</dbReference>
<dbReference type="OrthoDB" id="274691at2759"/>
<dbReference type="SUPFAM" id="SSF74650">
    <property type="entry name" value="Galactose mutarotase-like"/>
    <property type="match status" value="1"/>
</dbReference>
<evidence type="ECO:0000313" key="1">
    <source>
        <dbReference type="EMBL" id="PLW14042.1"/>
    </source>
</evidence>
<dbReference type="AlphaFoldDB" id="A0A2N5SLC3"/>
<comment type="caution">
    <text evidence="1">The sequence shown here is derived from an EMBL/GenBank/DDBJ whole genome shotgun (WGS) entry which is preliminary data.</text>
</comment>
<dbReference type="GO" id="GO:0033499">
    <property type="term" value="P:galactose catabolic process via UDP-galactose, Leloir pathway"/>
    <property type="evidence" value="ECO:0007669"/>
    <property type="project" value="TreeGrafter"/>
</dbReference>
<dbReference type="Proteomes" id="UP000235388">
    <property type="component" value="Unassembled WGS sequence"/>
</dbReference>
<dbReference type="Pfam" id="PF01263">
    <property type="entry name" value="Aldose_epim"/>
    <property type="match status" value="1"/>
</dbReference>
<sequence length="460" mass="51056">MAPSNKDPYQLSVQDRFAPDRQITLCLTKTGLTMHKLTVKSGQFPARDVLCAPELSSRIKAEGRRFMNQIVGRYSNRLPAGNSCLVDSAREMEKPIELNLEENDRGNCLHSGSNGYDLREFTPVDEDSLIVYELGSVSPGIDDDNEFVSLAYFHLHSPAGDQGFPEAIDILATVGLELFPVPQGPDDQSIPSKTGPKNRIGRASFSLKAKLSDPEEVARRGGGTPINLTWHTGYILNDFKGHPSDLDGIHQHKLWIKSDHHLALHESQLPTGEIRPNKVLGIDFSTGNPFSEEEIKPISEIMPESGLGPISEIMPETGLDHCFLFRSSNGKGGDSLKDPKAIMRSPKDDLVLSFYTNQTAVQCYSANYFDGLGSRKDLHRRSSGEPQGGYKKQEAIYLEFQGPSSLCTNVALQKNLKLLINDEDHQHLEQGDTSQTTATSNTFLYPNQVYSNWFFIDIFV</sequence>
<accession>A0A2N5SLC3</accession>
<gene>
    <name evidence="1" type="ORF">PCANC_17067</name>
</gene>
<dbReference type="GO" id="GO:0030246">
    <property type="term" value="F:carbohydrate binding"/>
    <property type="evidence" value="ECO:0007669"/>
    <property type="project" value="InterPro"/>
</dbReference>
<proteinExistence type="predicted"/>
<name>A0A2N5SLC3_9BASI</name>
<dbReference type="Gene3D" id="2.70.98.10">
    <property type="match status" value="1"/>
</dbReference>
<dbReference type="InterPro" id="IPR011013">
    <property type="entry name" value="Gal_mutarotase_sf_dom"/>
</dbReference>
<keyword evidence="2" id="KW-1185">Reference proteome</keyword>
<dbReference type="STRING" id="200324.A0A2N5SLC3"/>
<reference evidence="1 2" key="1">
    <citation type="submission" date="2017-11" db="EMBL/GenBank/DDBJ databases">
        <title>De novo assembly and phasing of dikaryotic genomes from two isolates of Puccinia coronata f. sp. avenae, the causal agent of oat crown rust.</title>
        <authorList>
            <person name="Miller M.E."/>
            <person name="Zhang Y."/>
            <person name="Omidvar V."/>
            <person name="Sperschneider J."/>
            <person name="Schwessinger B."/>
            <person name="Raley C."/>
            <person name="Palmer J.M."/>
            <person name="Garnica D."/>
            <person name="Upadhyaya N."/>
            <person name="Rathjen J."/>
            <person name="Taylor J.M."/>
            <person name="Park R.F."/>
            <person name="Dodds P.N."/>
            <person name="Hirsch C.D."/>
            <person name="Kianian S.F."/>
            <person name="Figueroa M."/>
        </authorList>
    </citation>
    <scope>NUCLEOTIDE SEQUENCE [LARGE SCALE GENOMIC DNA]</scope>
    <source>
        <strain evidence="1">12NC29</strain>
    </source>
</reference>
<evidence type="ECO:0000313" key="2">
    <source>
        <dbReference type="Proteomes" id="UP000235388"/>
    </source>
</evidence>
<dbReference type="PANTHER" id="PTHR10091:SF0">
    <property type="entry name" value="GALACTOSE MUTAROTASE"/>
    <property type="match status" value="1"/>
</dbReference>